<dbReference type="InterPro" id="IPR002504">
    <property type="entry name" value="NADK"/>
</dbReference>
<dbReference type="AlphaFoldDB" id="A0A3B0WNP2"/>
<dbReference type="EC" id="2.7.1.23" evidence="5"/>
<keyword evidence="2 5" id="KW-0418">Kinase</keyword>
<dbReference type="SUPFAM" id="SSF111331">
    <property type="entry name" value="NAD kinase/diacylglycerol kinase-like"/>
    <property type="match status" value="1"/>
</dbReference>
<dbReference type="InterPro" id="IPR016064">
    <property type="entry name" value="NAD/diacylglycerol_kinase_sf"/>
</dbReference>
<proteinExistence type="inferred from homology"/>
<dbReference type="GO" id="GO:0019674">
    <property type="term" value="P:NAD+ metabolic process"/>
    <property type="evidence" value="ECO:0007669"/>
    <property type="project" value="InterPro"/>
</dbReference>
<dbReference type="Pfam" id="PF20143">
    <property type="entry name" value="NAD_kinase_C"/>
    <property type="match status" value="1"/>
</dbReference>
<dbReference type="PANTHER" id="PTHR20275:SF0">
    <property type="entry name" value="NAD KINASE"/>
    <property type="match status" value="1"/>
</dbReference>
<dbReference type="InterPro" id="IPR017438">
    <property type="entry name" value="ATP-NAD_kinase_N"/>
</dbReference>
<dbReference type="NCBIfam" id="NF002306">
    <property type="entry name" value="PRK01231.1"/>
    <property type="match status" value="1"/>
</dbReference>
<dbReference type="InterPro" id="IPR017437">
    <property type="entry name" value="ATP-NAD_kinase_PpnK-typ_C"/>
</dbReference>
<keyword evidence="3" id="KW-0521">NADP</keyword>
<keyword evidence="1 5" id="KW-0808">Transferase</keyword>
<dbReference type="Gene3D" id="2.60.200.30">
    <property type="entry name" value="Probable inorganic polyphosphate/atp-NAD kinase, domain 2"/>
    <property type="match status" value="1"/>
</dbReference>
<dbReference type="GO" id="GO:0003951">
    <property type="term" value="F:NAD+ kinase activity"/>
    <property type="evidence" value="ECO:0007669"/>
    <property type="project" value="UniProtKB-EC"/>
</dbReference>
<sequence>MKFNTIGVITKPQAEPVRETLQSLFDFLKKKNCNIILDEQIPDAINCCDFSKANREEIGKTCDLVIVVGGDGTILNAVRSLAHANVPLLGINVGRLGFLADISPDELEISLEEILNGSYREEQRILLEMQVLRENKVIFEGDAFNDVVVHIRDVARMIEFETHIDDEFVNHQRADGIVVSTPTGSTAYALSSGGPILHATLDAITLVPISPHTLSSRPLVVNADSQIDILICNTKEGIAQATCDGHLSTDVHVGDHIKVKRKSDKITLLHPKQHNYFEILRAKLHWSEHS</sequence>
<dbReference type="PANTHER" id="PTHR20275">
    <property type="entry name" value="NAD KINASE"/>
    <property type="match status" value="1"/>
</dbReference>
<evidence type="ECO:0000256" key="2">
    <source>
        <dbReference type="ARBA" id="ARBA00022777"/>
    </source>
</evidence>
<evidence type="ECO:0000256" key="3">
    <source>
        <dbReference type="ARBA" id="ARBA00022857"/>
    </source>
</evidence>
<name>A0A3B0WNP2_9ZZZZ</name>
<accession>A0A3B0WNP2</accession>
<keyword evidence="4" id="KW-0520">NAD</keyword>
<protein>
    <submittedName>
        <fullName evidence="5">NAD kinase</fullName>
        <ecNumber evidence="5">2.7.1.23</ecNumber>
    </submittedName>
</protein>
<dbReference type="Pfam" id="PF01513">
    <property type="entry name" value="NAD_kinase"/>
    <property type="match status" value="1"/>
</dbReference>
<dbReference type="HAMAP" id="MF_00361">
    <property type="entry name" value="NAD_kinase"/>
    <property type="match status" value="1"/>
</dbReference>
<evidence type="ECO:0000256" key="1">
    <source>
        <dbReference type="ARBA" id="ARBA00022679"/>
    </source>
</evidence>
<dbReference type="Gene3D" id="3.40.50.10330">
    <property type="entry name" value="Probable inorganic polyphosphate/atp-NAD kinase, domain 1"/>
    <property type="match status" value="1"/>
</dbReference>
<reference evidence="5" key="1">
    <citation type="submission" date="2018-06" db="EMBL/GenBank/DDBJ databases">
        <authorList>
            <person name="Zhirakovskaya E."/>
        </authorList>
    </citation>
    <scope>NUCLEOTIDE SEQUENCE</scope>
</reference>
<dbReference type="GO" id="GO:0006741">
    <property type="term" value="P:NADP+ biosynthetic process"/>
    <property type="evidence" value="ECO:0007669"/>
    <property type="project" value="InterPro"/>
</dbReference>
<evidence type="ECO:0000313" key="5">
    <source>
        <dbReference type="EMBL" id="VAW50949.1"/>
    </source>
</evidence>
<dbReference type="EMBL" id="UOFE01000009">
    <property type="protein sequence ID" value="VAW50949.1"/>
    <property type="molecule type" value="Genomic_DNA"/>
</dbReference>
<organism evidence="5">
    <name type="scientific">hydrothermal vent metagenome</name>
    <dbReference type="NCBI Taxonomy" id="652676"/>
    <lineage>
        <taxon>unclassified sequences</taxon>
        <taxon>metagenomes</taxon>
        <taxon>ecological metagenomes</taxon>
    </lineage>
</organism>
<gene>
    <name evidence="5" type="ORF">MNBD_GAMMA05-1439</name>
</gene>
<evidence type="ECO:0000256" key="4">
    <source>
        <dbReference type="ARBA" id="ARBA00023027"/>
    </source>
</evidence>